<proteinExistence type="predicted"/>
<evidence type="ECO:0000313" key="1">
    <source>
        <dbReference type="EMBL" id="KRK34159.1"/>
    </source>
</evidence>
<comment type="caution">
    <text evidence="1">The sequence shown here is derived from an EMBL/GenBank/DDBJ whole genome shotgun (WGS) entry which is preliminary data.</text>
</comment>
<dbReference type="PATRIC" id="fig|1423726.3.peg.745"/>
<reference evidence="1 2" key="1">
    <citation type="journal article" date="2015" name="Genome Announc.">
        <title>Expanding the biotechnology potential of lactobacilli through comparative genomics of 213 strains and associated genera.</title>
        <authorList>
            <person name="Sun Z."/>
            <person name="Harris H.M."/>
            <person name="McCann A."/>
            <person name="Guo C."/>
            <person name="Argimon S."/>
            <person name="Zhang W."/>
            <person name="Yang X."/>
            <person name="Jeffery I.B."/>
            <person name="Cooney J.C."/>
            <person name="Kagawa T.F."/>
            <person name="Liu W."/>
            <person name="Song Y."/>
            <person name="Salvetti E."/>
            <person name="Wrobel A."/>
            <person name="Rasinkangas P."/>
            <person name="Parkhill J."/>
            <person name="Rea M.C."/>
            <person name="O'Sullivan O."/>
            <person name="Ritari J."/>
            <person name="Douillard F.P."/>
            <person name="Paul Ross R."/>
            <person name="Yang R."/>
            <person name="Briner A.E."/>
            <person name="Felis G.E."/>
            <person name="de Vos W.M."/>
            <person name="Barrangou R."/>
            <person name="Klaenhammer T.R."/>
            <person name="Caufield P.W."/>
            <person name="Cui Y."/>
            <person name="Zhang H."/>
            <person name="O'Toole P.W."/>
        </authorList>
    </citation>
    <scope>NUCLEOTIDE SEQUENCE [LARGE SCALE GENOMIC DNA]</scope>
    <source>
        <strain evidence="1 2">DSM 20003</strain>
    </source>
</reference>
<name>A0A0R1GJB0_9LACO</name>
<keyword evidence="2" id="KW-1185">Reference proteome</keyword>
<protein>
    <submittedName>
        <fullName evidence="1">Uncharacterized protein</fullName>
    </submittedName>
</protein>
<organism evidence="1 2">
    <name type="scientific">Loigolactobacillus bifermentans DSM 20003</name>
    <dbReference type="NCBI Taxonomy" id="1423726"/>
    <lineage>
        <taxon>Bacteria</taxon>
        <taxon>Bacillati</taxon>
        <taxon>Bacillota</taxon>
        <taxon>Bacilli</taxon>
        <taxon>Lactobacillales</taxon>
        <taxon>Lactobacillaceae</taxon>
        <taxon>Loigolactobacillus</taxon>
    </lineage>
</organism>
<gene>
    <name evidence="1" type="ORF">FC07_GL000722</name>
</gene>
<dbReference type="EMBL" id="AZDA01000093">
    <property type="protein sequence ID" value="KRK34159.1"/>
    <property type="molecule type" value="Genomic_DNA"/>
</dbReference>
<dbReference type="Proteomes" id="UP000051461">
    <property type="component" value="Unassembled WGS sequence"/>
</dbReference>
<dbReference type="AlphaFoldDB" id="A0A0R1GJB0"/>
<sequence>MIYMAQWIYVVFYENKDTAEFEVIKAFKSEQRAIDFVKLLMYAPFERHSLEKGFYTYRPIPMT</sequence>
<accession>A0A0R1GJB0</accession>
<evidence type="ECO:0000313" key="2">
    <source>
        <dbReference type="Proteomes" id="UP000051461"/>
    </source>
</evidence>